<sequence length="143" mass="16684">MTEKQIEKIKKSIRKRRAALAAEKRKFGGFIDSAGNRYYIFELYMKIADYKGVITYKKWFDKNFPDDIGAPFLSLIWAIAYFETGKLTEAKIYTIDMAFQNIYLPELLLDKEVNLIDMYGHGPDMLDFAKSLTRPLNFLNKTT</sequence>
<protein>
    <submittedName>
        <fullName evidence="1">Uncharacterized protein</fullName>
    </submittedName>
</protein>
<name>A0A1I1VRJ2_9BACT</name>
<dbReference type="eggNOG" id="ENOG5033200">
    <property type="taxonomic scope" value="Bacteria"/>
</dbReference>
<keyword evidence="2" id="KW-1185">Reference proteome</keyword>
<evidence type="ECO:0000313" key="2">
    <source>
        <dbReference type="Proteomes" id="UP000181976"/>
    </source>
</evidence>
<dbReference type="RefSeq" id="WP_010526828.1">
    <property type="nucleotide sequence ID" value="NZ_AFSL01000019.1"/>
</dbReference>
<dbReference type="STRING" id="385682.SAMN05444380_10327"/>
<dbReference type="InParanoid" id="A0A1I1VRJ2"/>
<dbReference type="Proteomes" id="UP000181976">
    <property type="component" value="Unassembled WGS sequence"/>
</dbReference>
<dbReference type="EMBL" id="FONA01000003">
    <property type="protein sequence ID" value="SFD85495.1"/>
    <property type="molecule type" value="Genomic_DNA"/>
</dbReference>
<accession>A0A1I1VRJ2</accession>
<dbReference type="AlphaFoldDB" id="A0A1I1VRJ2"/>
<reference evidence="1 2" key="1">
    <citation type="submission" date="2016-10" db="EMBL/GenBank/DDBJ databases">
        <authorList>
            <person name="de Groot N.N."/>
        </authorList>
    </citation>
    <scope>NUCLEOTIDE SEQUENCE [LARGE SCALE GENOMIC DNA]</scope>
    <source>
        <strain evidence="1 2">DSM 19012</strain>
    </source>
</reference>
<gene>
    <name evidence="1" type="ORF">SAMN05444380_10327</name>
</gene>
<organism evidence="1 2">
    <name type="scientific">Thermophagus xiamenensis</name>
    <dbReference type="NCBI Taxonomy" id="385682"/>
    <lineage>
        <taxon>Bacteria</taxon>
        <taxon>Pseudomonadati</taxon>
        <taxon>Bacteroidota</taxon>
        <taxon>Bacteroidia</taxon>
        <taxon>Marinilabiliales</taxon>
        <taxon>Marinilabiliaceae</taxon>
        <taxon>Thermophagus</taxon>
    </lineage>
</organism>
<evidence type="ECO:0000313" key="1">
    <source>
        <dbReference type="EMBL" id="SFD85495.1"/>
    </source>
</evidence>
<proteinExistence type="predicted"/>
<dbReference type="OrthoDB" id="6197429at2"/>